<evidence type="ECO:0000313" key="2">
    <source>
        <dbReference type="EMBL" id="AWO97111.1"/>
    </source>
</evidence>
<reference evidence="2 3" key="1">
    <citation type="submission" date="2017-12" db="EMBL/GenBank/DDBJ databases">
        <title>Integrating genomic resources of turbot (Scophthalmus maximus) in depth evaluation of genetic and physical mapping variation across individuals.</title>
        <authorList>
            <person name="Martinez P."/>
        </authorList>
    </citation>
    <scope>NUCLEOTIDE SEQUENCE [LARGE SCALE GENOMIC DNA]</scope>
</reference>
<proteinExistence type="predicted"/>
<feature type="compositionally biased region" description="Polar residues" evidence="1">
    <location>
        <begin position="83"/>
        <end position="95"/>
    </location>
</feature>
<feature type="region of interest" description="Disordered" evidence="1">
    <location>
        <begin position="71"/>
        <end position="112"/>
    </location>
</feature>
<accession>A0A2U9AZY3</accession>
<gene>
    <name evidence="2" type="ORF">SMAX5B_020657</name>
</gene>
<dbReference type="EMBL" id="CP026243">
    <property type="protein sequence ID" value="AWO97111.1"/>
    <property type="molecule type" value="Genomic_DNA"/>
</dbReference>
<evidence type="ECO:0000256" key="1">
    <source>
        <dbReference type="SAM" id="MobiDB-lite"/>
    </source>
</evidence>
<dbReference type="AlphaFoldDB" id="A0A2U9AZY3"/>
<organism evidence="2 3">
    <name type="scientific">Scophthalmus maximus</name>
    <name type="common">Turbot</name>
    <name type="synonym">Psetta maxima</name>
    <dbReference type="NCBI Taxonomy" id="52904"/>
    <lineage>
        <taxon>Eukaryota</taxon>
        <taxon>Metazoa</taxon>
        <taxon>Chordata</taxon>
        <taxon>Craniata</taxon>
        <taxon>Vertebrata</taxon>
        <taxon>Euteleostomi</taxon>
        <taxon>Actinopterygii</taxon>
        <taxon>Neopterygii</taxon>
        <taxon>Teleostei</taxon>
        <taxon>Neoteleostei</taxon>
        <taxon>Acanthomorphata</taxon>
        <taxon>Carangaria</taxon>
        <taxon>Pleuronectiformes</taxon>
        <taxon>Pleuronectoidei</taxon>
        <taxon>Scophthalmidae</taxon>
        <taxon>Scophthalmus</taxon>
    </lineage>
</organism>
<dbReference type="Proteomes" id="UP000246464">
    <property type="component" value="Chromosome 1"/>
</dbReference>
<name>A0A2U9AZY3_SCOMX</name>
<feature type="compositionally biased region" description="Basic and acidic residues" evidence="1">
    <location>
        <begin position="71"/>
        <end position="82"/>
    </location>
</feature>
<sequence length="112" mass="12543">MEPSTLATQRWKFSVPANVLQQCLHMITDLLVVKDAPLSVGVSVIDIFARSREPVFSRLTVLILSRRLCRETSHRHPHEQQREFTSSYTPTRGQLTQGGGREGRGPPHVGSP</sequence>
<protein>
    <submittedName>
        <fullName evidence="2">Uncharacterized protein</fullName>
    </submittedName>
</protein>
<keyword evidence="3" id="KW-1185">Reference proteome</keyword>
<evidence type="ECO:0000313" key="3">
    <source>
        <dbReference type="Proteomes" id="UP000246464"/>
    </source>
</evidence>